<feature type="region of interest" description="Disordered" evidence="14">
    <location>
        <begin position="1162"/>
        <end position="1198"/>
    </location>
</feature>
<evidence type="ECO:0000256" key="1">
    <source>
        <dbReference type="ARBA" id="ARBA00009775"/>
    </source>
</evidence>
<dbReference type="GO" id="GO:0005634">
    <property type="term" value="C:nucleus"/>
    <property type="evidence" value="ECO:0007669"/>
    <property type="project" value="UniProtKB-SubCell"/>
</dbReference>
<evidence type="ECO:0000256" key="3">
    <source>
        <dbReference type="ARBA" id="ARBA00022603"/>
    </source>
</evidence>
<dbReference type="PANTHER" id="PTHR23245">
    <property type="entry name" value="TRNA METHYLTRANSFERASE"/>
    <property type="match status" value="1"/>
</dbReference>
<dbReference type="InterPro" id="IPR056743">
    <property type="entry name" value="TRM5-TYW2-like_MTfase"/>
</dbReference>
<comment type="similarity">
    <text evidence="1">Belongs to the class I-like SAM-binding methyltransferase superfamily. TRM5/TYW2 family.</text>
</comment>
<proteinExistence type="inferred from homology"/>
<comment type="subcellular location">
    <subcellularLocation>
        <location evidence="12">Mitochondrion matrix</location>
    </subcellularLocation>
    <subcellularLocation>
        <location evidence="12">Nucleus</location>
    </subcellularLocation>
    <subcellularLocation>
        <location evidence="12">Cytoplasm</location>
    </subcellularLocation>
    <text evidence="12">Predominantly in the mitochondria and in the nucleus.</text>
</comment>
<feature type="region of interest" description="Disordered" evidence="14">
    <location>
        <begin position="413"/>
        <end position="448"/>
    </location>
</feature>
<keyword evidence="5 12" id="KW-0949">S-adenosyl-L-methionine</keyword>
<evidence type="ECO:0000256" key="7">
    <source>
        <dbReference type="ARBA" id="ARBA00023054"/>
    </source>
</evidence>
<feature type="compositionally biased region" description="Low complexity" evidence="14">
    <location>
        <begin position="1175"/>
        <end position="1194"/>
    </location>
</feature>
<dbReference type="SUPFAM" id="SSF53335">
    <property type="entry name" value="S-adenosyl-L-methionine-dependent methyltransferases"/>
    <property type="match status" value="1"/>
</dbReference>
<dbReference type="GO" id="GO:0070901">
    <property type="term" value="P:mitochondrial tRNA methylation"/>
    <property type="evidence" value="ECO:0007669"/>
    <property type="project" value="UniProtKB-ARBA"/>
</dbReference>
<dbReference type="EMBL" id="JAPWDV010000001">
    <property type="protein sequence ID" value="KAJ6223011.1"/>
    <property type="molecule type" value="Genomic_DNA"/>
</dbReference>
<dbReference type="CDD" id="cd02440">
    <property type="entry name" value="AdoMet_MTases"/>
    <property type="match status" value="1"/>
</dbReference>
<feature type="compositionally biased region" description="Low complexity" evidence="14">
    <location>
        <begin position="1436"/>
        <end position="1450"/>
    </location>
</feature>
<feature type="binding site" evidence="12">
    <location>
        <position position="336"/>
    </location>
    <ligand>
        <name>S-adenosyl-L-methionine</name>
        <dbReference type="ChEBI" id="CHEBI:59789"/>
    </ligand>
</feature>
<dbReference type="Pfam" id="PF25133">
    <property type="entry name" value="TYW2_N_2"/>
    <property type="match status" value="1"/>
</dbReference>
<protein>
    <recommendedName>
        <fullName evidence="12">tRNA (guanine(37)-N1)-methyltransferase</fullName>
        <ecNumber evidence="12">2.1.1.228</ecNumber>
    </recommendedName>
    <alternativeName>
        <fullName evidence="12">M1G-methyltransferase</fullName>
    </alternativeName>
    <alternativeName>
        <fullName evidence="12">tRNA [GM37] methyltransferase</fullName>
    </alternativeName>
    <alternativeName>
        <fullName evidence="12">tRNA methyltransferase 5 homolog</fullName>
    </alternativeName>
</protein>
<evidence type="ECO:0000259" key="15">
    <source>
        <dbReference type="PROSITE" id="PS51684"/>
    </source>
</evidence>
<evidence type="ECO:0000256" key="2">
    <source>
        <dbReference type="ARBA" id="ARBA00022490"/>
    </source>
</evidence>
<dbReference type="Proteomes" id="UP001142055">
    <property type="component" value="Chromosome 1"/>
</dbReference>
<dbReference type="InterPro" id="IPR056744">
    <property type="entry name" value="TRM5/TYW2-like_N"/>
</dbReference>
<dbReference type="Gene3D" id="3.40.50.150">
    <property type="entry name" value="Vaccinia Virus protein VP39"/>
    <property type="match status" value="1"/>
</dbReference>
<comment type="caution">
    <text evidence="16">The sequence shown here is derived from an EMBL/GenBank/DDBJ whole genome shotgun (WGS) entry which is preliminary data.</text>
</comment>
<feature type="compositionally biased region" description="Polar residues" evidence="14">
    <location>
        <begin position="1162"/>
        <end position="1174"/>
    </location>
</feature>
<evidence type="ECO:0000256" key="14">
    <source>
        <dbReference type="SAM" id="MobiDB-lite"/>
    </source>
</evidence>
<sequence length="1460" mass="167991">MDQLSDTFMEKQIYPPIVVRGMKTLDYDLFRKKVSVPYVRTKTENIEKIRKILKPHFLKISAFNPVQRCIEDDTIFHIYLNPDKFVDVVTDKITELKSDLINNESTNDFVQYRSHELTYENFNYHQILRSILPDEIDTVSGFSTIGHIIHLNLREEALPFKQVIGQVLLDKVKGARLVINKLDIIDTKFRNFAMEILARDDSDPDTIVSTTESDIHFRFDFAKVYWNPRLSAERTRIIRKLNRETDILYDVFAGVGPFAISVAKFAKCIVLANDLNPESYRWLCENVTLNKMDKLVKCFNLDGREFIINEIKNDLINCVKNYDGSNYNRQYHVVMNLPDIAVDFLDAFNGLLLDIRDEKHEYMIQHLNIHCYCFVKNIPDEEAKDYVIQLASEKLGHSILDNEIDEVFDMTKNKGKNFGNSNNKPGHNNKLSSNHKNGNNKKHEKKEKLFFRVDDSRAMKAKKNKAFVKFNKSKIQSQNESKISNLDQNLNSLQTTVRMSLRENEKAHFVNPVKEATKQYEMISDQLDVAIDKFSTALIRKRYVPLITQQRFMRHVTRIAARNLCIPNSLMRTLIDKLSDTELKNFNLNLNEDCIDGFDNAIEQSQSLILRLNISFYFTILYPSKPNCEECLKPQMKRLCNCNKLLYRSELISNPNPSWRPFDGSTFCSPSISNFIIRIYYKQLRKKSNCGDINITYQSQNTFSSSEHSENVINDQSNTSTIANNEKDESNEKGTLFLEWAVHLSGLVHIGEEIPKDRRLSINSIIFGAHEGFYTSLDSINSDELLNHIVPPTESMSICSTMVRRSYCSNTLTRIQMVQYIYQATAVDMQRSKNALQGAIERTRVKRELAIKIEKLQSSIEFLTEIVKKRNHDYKNSQEQLANIENDIFELNATMSNRVQILKEEINRLFQFRSEKLLDSRKRLEYVRHALVHRRRLLAKDLFQDVYRIIPFPDSRGYSICGVFLPDAERIDEHDPKMISIALGHVTHLLAILSSILDINLNYQLIPFGSRSMIIDSNNHVLRENEKFLPLHSRSGKNAIFFKYGLYLLNRTIAYIRRSVGLKTHSVAMTLSNLYTLFTDSLLVDNYNINSDFTFNRFSIYSPSFDLLDPSMLQPDSIETWNQHFLNDINFIKDNDCMIDYLWKEVEQLTLNGIINKPESNYIPTSRSHSRTNQSLSNISRTSTSSLNSSSSSSPNVSQDFRIDEIKNCITKHKQRRRELSTHRLSQITSSLSSSYASASSSAPSRILSTKAEDIIRQRRISVTNCYTPESNNQSFLNNSPESSCHFVPNHRRIRSVSGYGCVPFQSSSVGSNKSFVHGHASMLMGQSRNSTPIQSVNVSNINRNLLTGSLDKGLNRLLHHQSCSSSSITSSFHSLSNQIDLNSTHPRGSTYEMPSSYLNIEMLKGFGLEDNRSIDESMKVLAIDERGPNNSWLHSSSSPRNITISSSSNDEYQPIEKTI</sequence>
<keyword evidence="3 12" id="KW-0489">Methyltransferase</keyword>
<dbReference type="Pfam" id="PF02475">
    <property type="entry name" value="TRM5-TYW2_MTfase"/>
    <property type="match status" value="1"/>
</dbReference>
<dbReference type="PROSITE" id="PS51684">
    <property type="entry name" value="SAM_MT_TRM5_TYW2"/>
    <property type="match status" value="1"/>
</dbReference>
<organism evidence="16 17">
    <name type="scientific">Blomia tropicalis</name>
    <name type="common">Mite</name>
    <dbReference type="NCBI Taxonomy" id="40697"/>
    <lineage>
        <taxon>Eukaryota</taxon>
        <taxon>Metazoa</taxon>
        <taxon>Ecdysozoa</taxon>
        <taxon>Arthropoda</taxon>
        <taxon>Chelicerata</taxon>
        <taxon>Arachnida</taxon>
        <taxon>Acari</taxon>
        <taxon>Acariformes</taxon>
        <taxon>Sarcoptiformes</taxon>
        <taxon>Astigmata</taxon>
        <taxon>Glycyphagoidea</taxon>
        <taxon>Echimyopodidae</taxon>
        <taxon>Blomia</taxon>
    </lineage>
</organism>
<reference evidence="16" key="1">
    <citation type="submission" date="2022-12" db="EMBL/GenBank/DDBJ databases">
        <title>Genome assemblies of Blomia tropicalis.</title>
        <authorList>
            <person name="Cui Y."/>
        </authorList>
    </citation>
    <scope>NUCLEOTIDE SEQUENCE</scope>
    <source>
        <tissue evidence="16">Adult mites</tissue>
    </source>
</reference>
<evidence type="ECO:0000256" key="12">
    <source>
        <dbReference type="HAMAP-Rule" id="MF_03152"/>
    </source>
</evidence>
<evidence type="ECO:0000313" key="17">
    <source>
        <dbReference type="Proteomes" id="UP001142055"/>
    </source>
</evidence>
<feature type="binding site" evidence="12">
    <location>
        <begin position="274"/>
        <end position="275"/>
    </location>
    <ligand>
        <name>S-adenosyl-L-methionine</name>
        <dbReference type="ChEBI" id="CHEBI:59789"/>
    </ligand>
</feature>
<keyword evidence="2 12" id="KW-0963">Cytoplasm</keyword>
<keyword evidence="9 12" id="KW-0539">Nucleus</keyword>
<dbReference type="GO" id="GO:0032991">
    <property type="term" value="C:protein-containing complex"/>
    <property type="evidence" value="ECO:0007669"/>
    <property type="project" value="UniProtKB-ARBA"/>
</dbReference>
<dbReference type="Pfam" id="PF10186">
    <property type="entry name" value="ATG14"/>
    <property type="match status" value="1"/>
</dbReference>
<evidence type="ECO:0000256" key="6">
    <source>
        <dbReference type="ARBA" id="ARBA00022694"/>
    </source>
</evidence>
<comment type="function">
    <text evidence="10">Involved in mitochondrial tRNA methylation. Specifically methylates the N1 position of guanosine-37 in various tRNAs. Methylation is not dependent on the nature of the nucleoside 5' of the target nucleoside. This is the first step in the biosynthesis of wybutosine (yW), a modified base adjacent to the anticodon of tRNAs and required for accurate decoding.</text>
</comment>
<keyword evidence="4 12" id="KW-0808">Transferase</keyword>
<dbReference type="InterPro" id="IPR025792">
    <property type="entry name" value="tRNA_Gua_MeTrfase_euk"/>
</dbReference>
<comment type="similarity">
    <text evidence="12">Belongs to the TRM5 / TYW2 family.</text>
</comment>
<comment type="catalytic activity">
    <reaction evidence="11 12">
        <text>guanosine(37) in tRNA + S-adenosyl-L-methionine = N(1)-methylguanosine(37) in tRNA + S-adenosyl-L-homocysteine + H(+)</text>
        <dbReference type="Rhea" id="RHEA:36899"/>
        <dbReference type="Rhea" id="RHEA-COMP:10145"/>
        <dbReference type="Rhea" id="RHEA-COMP:10147"/>
        <dbReference type="ChEBI" id="CHEBI:15378"/>
        <dbReference type="ChEBI" id="CHEBI:57856"/>
        <dbReference type="ChEBI" id="CHEBI:59789"/>
        <dbReference type="ChEBI" id="CHEBI:73542"/>
        <dbReference type="ChEBI" id="CHEBI:74269"/>
        <dbReference type="EC" id="2.1.1.228"/>
    </reaction>
</comment>
<evidence type="ECO:0000256" key="10">
    <source>
        <dbReference type="ARBA" id="ARBA00045951"/>
    </source>
</evidence>
<comment type="function">
    <text evidence="12">Specifically methylates the N1 position of guanosine-37 in various cytoplasmic and mitochondrial tRNAs. Methylation is not dependent on the nature of the nucleoside 5' of the target nucleoside. This is the first step in the biosynthesis of wybutosine (yW), a modified base adjacent to the anticodon of tRNAs and required for accurate decoding.</text>
</comment>
<dbReference type="PANTHER" id="PTHR23245:SF36">
    <property type="entry name" value="TRNA (GUANINE(37)-N1)-METHYLTRANSFERASE"/>
    <property type="match status" value="1"/>
</dbReference>
<dbReference type="EC" id="2.1.1.228" evidence="12"/>
<dbReference type="GO" id="GO:0002939">
    <property type="term" value="P:tRNA N1-guanine methylation"/>
    <property type="evidence" value="ECO:0007669"/>
    <property type="project" value="TreeGrafter"/>
</dbReference>
<evidence type="ECO:0000256" key="8">
    <source>
        <dbReference type="ARBA" id="ARBA00023128"/>
    </source>
</evidence>
<feature type="region of interest" description="Disordered" evidence="14">
    <location>
        <begin position="1430"/>
        <end position="1460"/>
    </location>
</feature>
<dbReference type="GO" id="GO:0005759">
    <property type="term" value="C:mitochondrial matrix"/>
    <property type="evidence" value="ECO:0007669"/>
    <property type="project" value="UniProtKB-SubCell"/>
</dbReference>
<dbReference type="Gene3D" id="3.30.300.110">
    <property type="entry name" value="Met-10+ protein-like domains"/>
    <property type="match status" value="1"/>
</dbReference>
<name>A0A9Q0RQR2_BLOTA</name>
<dbReference type="InterPro" id="IPR029063">
    <property type="entry name" value="SAM-dependent_MTases_sf"/>
</dbReference>
<evidence type="ECO:0000256" key="9">
    <source>
        <dbReference type="ARBA" id="ARBA00023242"/>
    </source>
</evidence>
<evidence type="ECO:0000256" key="5">
    <source>
        <dbReference type="ARBA" id="ARBA00022691"/>
    </source>
</evidence>
<evidence type="ECO:0000313" key="16">
    <source>
        <dbReference type="EMBL" id="KAJ6223011.1"/>
    </source>
</evidence>
<feature type="binding site" evidence="12">
    <location>
        <begin position="302"/>
        <end position="303"/>
    </location>
    <ligand>
        <name>S-adenosyl-L-methionine</name>
        <dbReference type="ChEBI" id="CHEBI:59789"/>
    </ligand>
</feature>
<dbReference type="FunFam" id="3.30.300.110:FF:000001">
    <property type="entry name" value="tRNA (guanine(37)-N1)-methyltransferase"/>
    <property type="match status" value="1"/>
</dbReference>
<accession>A0A9Q0RQR2</accession>
<comment type="subunit">
    <text evidence="12">Monomer.</text>
</comment>
<evidence type="ECO:0000256" key="13">
    <source>
        <dbReference type="SAM" id="Coils"/>
    </source>
</evidence>
<evidence type="ECO:0000256" key="4">
    <source>
        <dbReference type="ARBA" id="ARBA00022679"/>
    </source>
</evidence>
<evidence type="ECO:0000256" key="11">
    <source>
        <dbReference type="ARBA" id="ARBA00047783"/>
    </source>
</evidence>
<feature type="compositionally biased region" description="Low complexity" evidence="14">
    <location>
        <begin position="416"/>
        <end position="437"/>
    </location>
</feature>
<keyword evidence="6 12" id="KW-0819">tRNA processing</keyword>
<feature type="domain" description="SAM-dependent methyltransferase TRM5/TYW2-type" evidence="15">
    <location>
        <begin position="142"/>
        <end position="433"/>
    </location>
</feature>
<dbReference type="HAMAP" id="MF_03152">
    <property type="entry name" value="TRM5"/>
    <property type="match status" value="1"/>
</dbReference>
<feature type="coiled-coil region" evidence="13">
    <location>
        <begin position="846"/>
        <end position="894"/>
    </location>
</feature>
<keyword evidence="17" id="KW-1185">Reference proteome</keyword>
<dbReference type="InterPro" id="IPR018791">
    <property type="entry name" value="UV_resistance/autophagy_Atg14"/>
</dbReference>
<keyword evidence="7 13" id="KW-0175">Coiled coil</keyword>
<dbReference type="InterPro" id="IPR030382">
    <property type="entry name" value="MeTrfase_TRM5/TYW2"/>
</dbReference>
<gene>
    <name evidence="16" type="ORF">RDWZM_001556</name>
</gene>
<dbReference type="GO" id="GO:0052906">
    <property type="term" value="F:tRNA (guanine(37)-N1)-methyltransferase activity"/>
    <property type="evidence" value="ECO:0007669"/>
    <property type="project" value="UniProtKB-UniRule"/>
</dbReference>
<keyword evidence="8 12" id="KW-0496">Mitochondrion</keyword>
<feature type="binding site" evidence="12">
    <location>
        <position position="234"/>
    </location>
    <ligand>
        <name>S-adenosyl-L-methionine</name>
        <dbReference type="ChEBI" id="CHEBI:59789"/>
    </ligand>
</feature>